<feature type="domain" description="Tyrosine-protein phosphatase" evidence="7">
    <location>
        <begin position="17"/>
        <end position="313"/>
    </location>
</feature>
<name>A0A1G4JYV9_9SACH</name>
<evidence type="ECO:0000256" key="5">
    <source>
        <dbReference type="ARBA" id="ARBA00022801"/>
    </source>
</evidence>
<dbReference type="SMART" id="SM00404">
    <property type="entry name" value="PTPc_motif"/>
    <property type="match status" value="1"/>
</dbReference>
<dbReference type="PROSITE" id="PS00383">
    <property type="entry name" value="TYR_PHOSPHATASE_1"/>
    <property type="match status" value="1"/>
</dbReference>
<dbReference type="SUPFAM" id="SSF52799">
    <property type="entry name" value="(Phosphotyrosine protein) phosphatases II"/>
    <property type="match status" value="1"/>
</dbReference>
<dbReference type="InterPro" id="IPR029021">
    <property type="entry name" value="Prot-tyrosine_phosphatase-like"/>
</dbReference>
<evidence type="ECO:0000256" key="4">
    <source>
        <dbReference type="ARBA" id="ARBA00022490"/>
    </source>
</evidence>
<proteinExistence type="inferred from homology"/>
<evidence type="ECO:0000313" key="9">
    <source>
        <dbReference type="EMBL" id="SCU96369.1"/>
    </source>
</evidence>
<protein>
    <recommendedName>
        <fullName evidence="3">protein-tyrosine-phosphatase</fullName>
        <ecNumber evidence="3">3.1.3.48</ecNumber>
    </recommendedName>
</protein>
<dbReference type="EMBL" id="LT598477">
    <property type="protein sequence ID" value="SCU96369.1"/>
    <property type="molecule type" value="Genomic_DNA"/>
</dbReference>
<keyword evidence="5" id="KW-0378">Hydrolase</keyword>
<dbReference type="InterPro" id="IPR016277">
    <property type="entry name" value="Ptp1"/>
</dbReference>
<dbReference type="FunFam" id="3.90.190.10:FF:000115">
    <property type="entry name" value="Tyrosine-protein phosphatase 1"/>
    <property type="match status" value="1"/>
</dbReference>
<dbReference type="PROSITE" id="PS50055">
    <property type="entry name" value="TYR_PHOSPHATASE_PTP"/>
    <property type="match status" value="1"/>
</dbReference>
<dbReference type="PANTHER" id="PTHR19134">
    <property type="entry name" value="RECEPTOR-TYPE TYROSINE-PROTEIN PHOSPHATASE"/>
    <property type="match status" value="1"/>
</dbReference>
<evidence type="ECO:0000259" key="7">
    <source>
        <dbReference type="PROSITE" id="PS50055"/>
    </source>
</evidence>
<dbReference type="InterPro" id="IPR000242">
    <property type="entry name" value="PTP_cat"/>
</dbReference>
<evidence type="ECO:0000259" key="8">
    <source>
        <dbReference type="PROSITE" id="PS50056"/>
    </source>
</evidence>
<reference evidence="10" key="1">
    <citation type="submission" date="2016-03" db="EMBL/GenBank/DDBJ databases">
        <authorList>
            <person name="Devillers Hugo."/>
        </authorList>
    </citation>
    <scope>NUCLEOTIDE SEQUENCE [LARGE SCALE GENOMIC DNA]</scope>
</reference>
<dbReference type="PANTHER" id="PTHR19134:SF449">
    <property type="entry name" value="TYROSINE-PROTEIN PHOSPHATASE 1"/>
    <property type="match status" value="1"/>
</dbReference>
<dbReference type="Pfam" id="PF00102">
    <property type="entry name" value="Y_phosphatase"/>
    <property type="match status" value="1"/>
</dbReference>
<organism evidence="9 10">
    <name type="scientific">Lachancea meyersii CBS 8951</name>
    <dbReference type="NCBI Taxonomy" id="1266667"/>
    <lineage>
        <taxon>Eukaryota</taxon>
        <taxon>Fungi</taxon>
        <taxon>Dikarya</taxon>
        <taxon>Ascomycota</taxon>
        <taxon>Saccharomycotina</taxon>
        <taxon>Saccharomycetes</taxon>
        <taxon>Saccharomycetales</taxon>
        <taxon>Saccharomycetaceae</taxon>
        <taxon>Lachancea</taxon>
    </lineage>
</organism>
<dbReference type="InterPro" id="IPR000387">
    <property type="entry name" value="Tyr_Pase_dom"/>
</dbReference>
<accession>A0A1G4JYV9</accession>
<dbReference type="InterPro" id="IPR003595">
    <property type="entry name" value="Tyr_Pase_cat"/>
</dbReference>
<dbReference type="GO" id="GO:0005737">
    <property type="term" value="C:cytoplasm"/>
    <property type="evidence" value="ECO:0007669"/>
    <property type="project" value="UniProtKB-SubCell"/>
</dbReference>
<feature type="domain" description="Tyrosine specific protein phosphatases" evidence="8">
    <location>
        <begin position="219"/>
        <end position="304"/>
    </location>
</feature>
<evidence type="ECO:0000256" key="3">
    <source>
        <dbReference type="ARBA" id="ARBA00013064"/>
    </source>
</evidence>
<dbReference type="SMART" id="SM00194">
    <property type="entry name" value="PTPc"/>
    <property type="match status" value="1"/>
</dbReference>
<keyword evidence="10" id="KW-1185">Reference proteome</keyword>
<dbReference type="AlphaFoldDB" id="A0A1G4JYV9"/>
<evidence type="ECO:0000256" key="6">
    <source>
        <dbReference type="ARBA" id="ARBA00022912"/>
    </source>
</evidence>
<dbReference type="GO" id="GO:0004725">
    <property type="term" value="F:protein tyrosine phosphatase activity"/>
    <property type="evidence" value="ECO:0007669"/>
    <property type="project" value="UniProtKB-EC"/>
</dbReference>
<keyword evidence="6" id="KW-0904">Protein phosphatase</keyword>
<dbReference type="PROSITE" id="PS50056">
    <property type="entry name" value="TYR_PHOSPHATASE_2"/>
    <property type="match status" value="1"/>
</dbReference>
<evidence type="ECO:0000313" key="10">
    <source>
        <dbReference type="Proteomes" id="UP000191144"/>
    </source>
</evidence>
<keyword evidence="4" id="KW-0963">Cytoplasm</keyword>
<dbReference type="OrthoDB" id="10253954at2759"/>
<dbReference type="InterPro" id="IPR016130">
    <property type="entry name" value="Tyr_Pase_AS"/>
</dbReference>
<evidence type="ECO:0000256" key="2">
    <source>
        <dbReference type="ARBA" id="ARBA00009649"/>
    </source>
</evidence>
<evidence type="ECO:0000256" key="1">
    <source>
        <dbReference type="ARBA" id="ARBA00004496"/>
    </source>
</evidence>
<sequence>MVKGVKPWYLRQSTQDILEKFRYIQQQEDLRLREATLNPETSKWSLGVSMSQENYDRNRYINIMPYERNRVKLRVKSGNDYINASYVKVEVPGESLRAGYYIATQGPTENSWPHFWQMCYQQCPGEHAVVVMVTPLTEHRKRKCFEYWPRAPEFCVAVPRNQGLDAVFETGLEVQYVAEERENDYVLTTLKLMPSDPRLPPKTVHHFYFDQWRDMSKPDEILPILKLSKHSHKLNSPENPMIVHCSAGVGRTGTFITLDHLFHDTRDFTDSGPVEDYPHDLVEQIVSQLRSQRLKMVQTPDQYLFIYHAAELVQNLASAQDLTKK</sequence>
<dbReference type="Proteomes" id="UP000191144">
    <property type="component" value="Chromosome F"/>
</dbReference>
<dbReference type="EC" id="3.1.3.48" evidence="3"/>
<dbReference type="InterPro" id="IPR050348">
    <property type="entry name" value="Protein-Tyr_Phosphatase"/>
</dbReference>
<dbReference type="CDD" id="cd18533">
    <property type="entry name" value="PTP_fungal"/>
    <property type="match status" value="1"/>
</dbReference>
<dbReference type="PRINTS" id="PR00700">
    <property type="entry name" value="PRTYPHPHTASE"/>
</dbReference>
<dbReference type="Gene3D" id="3.90.190.10">
    <property type="entry name" value="Protein tyrosine phosphatase superfamily"/>
    <property type="match status" value="1"/>
</dbReference>
<dbReference type="PIRSF" id="PIRSF000938">
    <property type="entry name" value="PTPN1_yeast"/>
    <property type="match status" value="1"/>
</dbReference>
<comment type="subcellular location">
    <subcellularLocation>
        <location evidence="1">Cytoplasm</location>
    </subcellularLocation>
</comment>
<comment type="similarity">
    <text evidence="2">Belongs to the protein-tyrosine phosphatase family. Non-receptor class subfamily.</text>
</comment>
<gene>
    <name evidence="9" type="ORF">LAME_0F16006G</name>
</gene>